<evidence type="ECO:0000313" key="6">
    <source>
        <dbReference type="Proteomes" id="UP001155546"/>
    </source>
</evidence>
<dbReference type="GO" id="GO:0003677">
    <property type="term" value="F:DNA binding"/>
    <property type="evidence" value="ECO:0007669"/>
    <property type="project" value="UniProtKB-KW"/>
</dbReference>
<accession>A0A9X2WMF9</accession>
<keyword evidence="2" id="KW-0238">DNA-binding</keyword>
<dbReference type="InterPro" id="IPR000551">
    <property type="entry name" value="MerR-type_HTH_dom"/>
</dbReference>
<evidence type="ECO:0000259" key="4">
    <source>
        <dbReference type="PROSITE" id="PS50937"/>
    </source>
</evidence>
<protein>
    <submittedName>
        <fullName evidence="5">MerR family transcriptional regulator</fullName>
    </submittedName>
</protein>
<dbReference type="EMBL" id="JAMTCD010000011">
    <property type="protein sequence ID" value="MCT7942129.1"/>
    <property type="molecule type" value="Genomic_DNA"/>
</dbReference>
<dbReference type="PANTHER" id="PTHR30204:SF94">
    <property type="entry name" value="HEAVY METAL-DEPENDENT TRANSCRIPTIONAL REGULATOR HI_0293-RELATED"/>
    <property type="match status" value="1"/>
</dbReference>
<organism evidence="5 6">
    <name type="scientific">Shewanella holmiensis</name>
    <dbReference type="NCBI Taxonomy" id="2952222"/>
    <lineage>
        <taxon>Bacteria</taxon>
        <taxon>Pseudomonadati</taxon>
        <taxon>Pseudomonadota</taxon>
        <taxon>Gammaproteobacteria</taxon>
        <taxon>Alteromonadales</taxon>
        <taxon>Shewanellaceae</taxon>
        <taxon>Shewanella</taxon>
    </lineage>
</organism>
<dbReference type="SUPFAM" id="SSF46955">
    <property type="entry name" value="Putative DNA-binding domain"/>
    <property type="match status" value="1"/>
</dbReference>
<feature type="domain" description="HTH merR-type" evidence="4">
    <location>
        <begin position="1"/>
        <end position="54"/>
    </location>
</feature>
<dbReference type="PRINTS" id="PR00040">
    <property type="entry name" value="HTHMERR"/>
</dbReference>
<keyword evidence="6" id="KW-1185">Reference proteome</keyword>
<gene>
    <name evidence="5" type="ORF">NE535_10035</name>
</gene>
<evidence type="ECO:0000256" key="2">
    <source>
        <dbReference type="ARBA" id="ARBA00023125"/>
    </source>
</evidence>
<keyword evidence="1" id="KW-0805">Transcription regulation</keyword>
<comment type="caution">
    <text evidence="5">The sequence shown here is derived from an EMBL/GenBank/DDBJ whole genome shotgun (WGS) entry which is preliminary data.</text>
</comment>
<dbReference type="PANTHER" id="PTHR30204">
    <property type="entry name" value="REDOX-CYCLING DRUG-SENSING TRANSCRIPTIONAL ACTIVATOR SOXR"/>
    <property type="match status" value="1"/>
</dbReference>
<evidence type="ECO:0000313" key="5">
    <source>
        <dbReference type="EMBL" id="MCT7942129.1"/>
    </source>
</evidence>
<reference evidence="5" key="1">
    <citation type="journal article" date="2023" name="Int. J. Syst. Evol. Microbiol.">
        <title>&lt;i&gt;Shewanella septentrionalis&lt;/i&gt; sp. nov. and &lt;i&gt;Shewanella holmiensis&lt;/i&gt; sp. nov., isolated from Baltic Sea water and sediments.</title>
        <authorList>
            <person name="Martin-Rodriguez A.J."/>
            <person name="Thorell K."/>
            <person name="Joffre E."/>
            <person name="Jensie-Markopoulos S."/>
            <person name="Moore E.R.B."/>
            <person name="Sjoling A."/>
        </authorList>
    </citation>
    <scope>NUCLEOTIDE SEQUENCE</scope>
    <source>
        <strain evidence="5">SP1S2-7</strain>
    </source>
</reference>
<evidence type="ECO:0000256" key="1">
    <source>
        <dbReference type="ARBA" id="ARBA00023015"/>
    </source>
</evidence>
<proteinExistence type="predicted"/>
<evidence type="ECO:0000256" key="3">
    <source>
        <dbReference type="ARBA" id="ARBA00023163"/>
    </source>
</evidence>
<dbReference type="RefSeq" id="WP_261298510.1">
    <property type="nucleotide sequence ID" value="NZ_JAMTCD010000011.1"/>
</dbReference>
<dbReference type="InterPro" id="IPR047057">
    <property type="entry name" value="MerR_fam"/>
</dbReference>
<sequence>MYIGEFAKLTGTTPKTIRFYESFGLIPEPLRKGKYRVYDHTYIETVKQIKRAQDSDSNSVKNLQIVLILNLISASILSS</sequence>
<dbReference type="GO" id="GO:0003700">
    <property type="term" value="F:DNA-binding transcription factor activity"/>
    <property type="evidence" value="ECO:0007669"/>
    <property type="project" value="InterPro"/>
</dbReference>
<dbReference type="Proteomes" id="UP001155546">
    <property type="component" value="Unassembled WGS sequence"/>
</dbReference>
<dbReference type="SMART" id="SM00422">
    <property type="entry name" value="HTH_MERR"/>
    <property type="match status" value="1"/>
</dbReference>
<dbReference type="Pfam" id="PF13411">
    <property type="entry name" value="MerR_1"/>
    <property type="match status" value="1"/>
</dbReference>
<name>A0A9X2WMF9_9GAMM</name>
<dbReference type="Gene3D" id="1.10.1660.10">
    <property type="match status" value="1"/>
</dbReference>
<dbReference type="InterPro" id="IPR009061">
    <property type="entry name" value="DNA-bd_dom_put_sf"/>
</dbReference>
<keyword evidence="3" id="KW-0804">Transcription</keyword>
<dbReference type="PROSITE" id="PS50937">
    <property type="entry name" value="HTH_MERR_2"/>
    <property type="match status" value="1"/>
</dbReference>
<dbReference type="AlphaFoldDB" id="A0A9X2WMF9"/>